<feature type="compositionally biased region" description="Polar residues" evidence="1">
    <location>
        <begin position="851"/>
        <end position="863"/>
    </location>
</feature>
<comment type="caution">
    <text evidence="2">The sequence shown here is derived from an EMBL/GenBank/DDBJ whole genome shotgun (WGS) entry which is preliminary data.</text>
</comment>
<organism evidence="2 3">
    <name type="scientific">Naegleria fowleri</name>
    <name type="common">Brain eating amoeba</name>
    <dbReference type="NCBI Taxonomy" id="5763"/>
    <lineage>
        <taxon>Eukaryota</taxon>
        <taxon>Discoba</taxon>
        <taxon>Heterolobosea</taxon>
        <taxon>Tetramitia</taxon>
        <taxon>Eutetramitia</taxon>
        <taxon>Vahlkampfiidae</taxon>
        <taxon>Naegleria</taxon>
    </lineage>
</organism>
<feature type="compositionally biased region" description="Polar residues" evidence="1">
    <location>
        <begin position="467"/>
        <end position="477"/>
    </location>
</feature>
<feature type="region of interest" description="Disordered" evidence="1">
    <location>
        <begin position="825"/>
        <end position="863"/>
    </location>
</feature>
<reference evidence="2 3" key="1">
    <citation type="journal article" date="2019" name="Sci. Rep.">
        <title>Nanopore sequencing improves the draft genome of the human pathogenic amoeba Naegleria fowleri.</title>
        <authorList>
            <person name="Liechti N."/>
            <person name="Schurch N."/>
            <person name="Bruggmann R."/>
            <person name="Wittwer M."/>
        </authorList>
    </citation>
    <scope>NUCLEOTIDE SEQUENCE [LARGE SCALE GENOMIC DNA]</scope>
    <source>
        <strain evidence="2 3">ATCC 30894</strain>
    </source>
</reference>
<feature type="compositionally biased region" description="Low complexity" evidence="1">
    <location>
        <begin position="935"/>
        <end position="947"/>
    </location>
</feature>
<dbReference type="VEuPathDB" id="AmoebaDB:NfTy_049870"/>
<name>A0A6A5BPC6_NAEFO</name>
<evidence type="ECO:0000256" key="1">
    <source>
        <dbReference type="SAM" id="MobiDB-lite"/>
    </source>
</evidence>
<feature type="region of interest" description="Disordered" evidence="1">
    <location>
        <begin position="1"/>
        <end position="23"/>
    </location>
</feature>
<dbReference type="OrthoDB" id="10372816at2759"/>
<gene>
    <name evidence="2" type="ORF">FDP41_001026</name>
</gene>
<dbReference type="EMBL" id="VFQX01000022">
    <property type="protein sequence ID" value="KAF0979873.1"/>
    <property type="molecule type" value="Genomic_DNA"/>
</dbReference>
<dbReference type="GeneID" id="68108244"/>
<keyword evidence="3" id="KW-1185">Reference proteome</keyword>
<dbReference type="VEuPathDB" id="AmoebaDB:NF0013410"/>
<dbReference type="Proteomes" id="UP000444721">
    <property type="component" value="Unassembled WGS sequence"/>
</dbReference>
<feature type="region of interest" description="Disordered" evidence="1">
    <location>
        <begin position="458"/>
        <end position="489"/>
    </location>
</feature>
<evidence type="ECO:0000313" key="2">
    <source>
        <dbReference type="EMBL" id="KAF0979873.1"/>
    </source>
</evidence>
<dbReference type="AlphaFoldDB" id="A0A6A5BPC6"/>
<accession>A0A6A5BPC6</accession>
<proteinExistence type="predicted"/>
<evidence type="ECO:0000313" key="3">
    <source>
        <dbReference type="Proteomes" id="UP000444721"/>
    </source>
</evidence>
<feature type="compositionally biased region" description="Low complexity" evidence="1">
    <location>
        <begin position="114"/>
        <end position="124"/>
    </location>
</feature>
<feature type="region of interest" description="Disordered" evidence="1">
    <location>
        <begin position="884"/>
        <end position="947"/>
    </location>
</feature>
<dbReference type="VEuPathDB" id="AmoebaDB:NF0013420"/>
<feature type="compositionally biased region" description="Low complexity" evidence="1">
    <location>
        <begin position="892"/>
        <end position="904"/>
    </location>
</feature>
<dbReference type="VEuPathDB" id="AmoebaDB:FDP41_001026"/>
<feature type="region of interest" description="Disordered" evidence="1">
    <location>
        <begin position="113"/>
        <end position="137"/>
    </location>
</feature>
<sequence length="1107" mass="124242">MNESEEGTSSSALPSSPKEEEHLSLIRASDESANIIIEESVAWPLATEEEDLSTSSIHEQDVILSETTTSNNLLDNTTTNALNVQVESETNPTKTQPSSIDFNDSANLLVEELSPSSTMSSSSSAQEEDAKQPESSVNNVVDEQMQETKFHIHEYNNRLLNQILEMNSTSHNHSESTRIASQANNLDVHATNSGDNNVATPQSNVYGLPLPNNTFGCPPRYHVIQCLIYWDYENISLSSNMMIPSSQIVSKLEEQKSNITTTSLFLTCLLARLEKELTNYYASQFPNSNTIIKVNAPFIKVYGDMYQIPKYRRTEFYQNGCHLIDVPHLGTTRKEVVDKMMITDVLMDLNIYNRPILPQFFGQNHYSMSLYNTIPSSAIILLTGDQDFCNLLARLKYQSIPSVVVIKKDQSQHGGYVVDEDQSLNTLLQSSTFWIPFEDILNDSISGMEKEKKRLLQGGSSQISLSKETTNNSTTLDVSSSPVKPSKPKTQMTLDEYIESIAPQTPRELIPKDIKLISFILLKYLEPLELGNLSSKLLNLNIQPKKLKKFIESYDSGKFLELTKANNSTNILLVDRKKVLKLLPSNIKVSTMPVKATSSSADIISHEISSSKEPRAKKEVVTNTPTLLNDMSSSQFSVDAKSLQPLGVSGEEPTIMTDSDLLNSETPLVESAFPEEDGHEHGVLDTRKEGLPSASCHMSLENYMLRYLSPPTKRDLDINDMHLICFLLLLEDSMELGALSSRLFNYNIKPKSLKKKLIEFNTMGDTNGNLVGIFKLEQKGNMLLISLTDRESVLRLIPDNVEYIPPKYPSLSSMLLFDEQENHQNLEEATQQADSQIGGDHLNGLDEHENVTMSSSNPLISPNMQSLIPKQSLVLNQSKSSNTLLQKKNYETPSSSPTLLLLRSGQELPIPSFKRKEESGKRVKSPPSSEDTDETQSSISDSSTSSKKSISNDLLLELESKVKEMPNRRMSYMALKKYYKSLGYNTKHLQRKISQISPHLTVVQRGNDMMVEYSDNKSSGLDSKKEPKIATFHSILLIIEQLSKDYPYEADLSVVGTLIKQLGWKIEGNMKLKDFLQMNDTSQILQFDKSKNNWIVRIKKQPLMKKQ</sequence>
<dbReference type="RefSeq" id="XP_044564586.1">
    <property type="nucleotide sequence ID" value="XM_044700538.1"/>
</dbReference>
<protein>
    <recommendedName>
        <fullName evidence="4">NYN domain-containing protein</fullName>
    </recommendedName>
</protein>
<evidence type="ECO:0008006" key="4">
    <source>
        <dbReference type="Google" id="ProtNLM"/>
    </source>
</evidence>